<evidence type="ECO:0000313" key="2">
    <source>
        <dbReference type="EMBL" id="RTZ88883.1"/>
    </source>
</evidence>
<dbReference type="Gene3D" id="3.30.1780.10">
    <property type="entry name" value="ornithine cyclodeaminase, domain 1"/>
    <property type="match status" value="1"/>
</dbReference>
<name>A0A432GGK5_9DELT</name>
<comment type="caution">
    <text evidence="1">The sequence shown here is derived from an EMBL/GenBank/DDBJ whole genome shotgun (WGS) entry which is preliminary data.</text>
</comment>
<dbReference type="InterPro" id="IPR023401">
    <property type="entry name" value="ODC_N"/>
</dbReference>
<dbReference type="EMBL" id="QNZI01000265">
    <property type="protein sequence ID" value="RTZ82565.1"/>
    <property type="molecule type" value="Genomic_DNA"/>
</dbReference>
<sequence length="83" mass="8689">MAVTKGECKHDVAYGSLAEDRIIEIGTVISGKHAGLTSTEEITLFDGTGVVCQDLAVASDAVELALKTGDAIEIKSLSSKVFY</sequence>
<dbReference type="InterPro" id="IPR003462">
    <property type="entry name" value="ODC_Mu_crystall"/>
</dbReference>
<dbReference type="SUPFAM" id="SSF51735">
    <property type="entry name" value="NAD(P)-binding Rossmann-fold domains"/>
    <property type="match status" value="1"/>
</dbReference>
<dbReference type="InterPro" id="IPR036291">
    <property type="entry name" value="NAD(P)-bd_dom_sf"/>
</dbReference>
<accession>A0A432GGK5</accession>
<dbReference type="AlphaFoldDB" id="A0A432GGK5"/>
<protein>
    <submittedName>
        <fullName evidence="1">Uncharacterized protein</fullName>
    </submittedName>
</protein>
<dbReference type="Proteomes" id="UP000287719">
    <property type="component" value="Unassembled WGS sequence"/>
</dbReference>
<dbReference type="Proteomes" id="UP000287176">
    <property type="component" value="Unassembled WGS sequence"/>
</dbReference>
<dbReference type="Pfam" id="PF02423">
    <property type="entry name" value="OCD_Mu_crystall"/>
    <property type="match status" value="1"/>
</dbReference>
<dbReference type="EMBL" id="QNZJ01000019">
    <property type="protein sequence ID" value="RTZ88883.1"/>
    <property type="molecule type" value="Genomic_DNA"/>
</dbReference>
<dbReference type="Gene3D" id="3.40.50.720">
    <property type="entry name" value="NAD(P)-binding Rossmann-like Domain"/>
    <property type="match status" value="1"/>
</dbReference>
<evidence type="ECO:0000313" key="4">
    <source>
        <dbReference type="Proteomes" id="UP000287719"/>
    </source>
</evidence>
<gene>
    <name evidence="1" type="ORF">DSY94_10115</name>
    <name evidence="2" type="ORF">DSY95_00405</name>
</gene>
<organism evidence="1 3">
    <name type="scientific">SAR324 cluster bacterium</name>
    <dbReference type="NCBI Taxonomy" id="2024889"/>
    <lineage>
        <taxon>Bacteria</taxon>
        <taxon>Deltaproteobacteria</taxon>
        <taxon>SAR324 cluster</taxon>
    </lineage>
</organism>
<reference evidence="3 4" key="1">
    <citation type="submission" date="2018-06" db="EMBL/GenBank/DDBJ databases">
        <title>Combined omics and stable isotope probing to characterize newly discovered Mariana Back-Arc vent microbial communities.</title>
        <authorList>
            <person name="Trembath-Reichert E."/>
            <person name="Huber J.A."/>
        </authorList>
    </citation>
    <scope>NUCLEOTIDE SEQUENCE [LARGE SCALE GENOMIC DNA]</scope>
    <source>
        <strain evidence="1">MAG 24</strain>
        <strain evidence="2">MAG 54</strain>
    </source>
</reference>
<evidence type="ECO:0000313" key="3">
    <source>
        <dbReference type="Proteomes" id="UP000287176"/>
    </source>
</evidence>
<evidence type="ECO:0000313" key="1">
    <source>
        <dbReference type="EMBL" id="RTZ82565.1"/>
    </source>
</evidence>
<proteinExistence type="predicted"/>